<dbReference type="EMBL" id="LR796456">
    <property type="protein sequence ID" value="CAB4145677.1"/>
    <property type="molecule type" value="Genomic_DNA"/>
</dbReference>
<accession>A0A6J5MIY3</accession>
<evidence type="ECO:0000313" key="1">
    <source>
        <dbReference type="EMBL" id="CAB4145677.1"/>
    </source>
</evidence>
<sequence length="125" mass="13014">MANLVTERNAIATALKAAGRVVFAYPAENITPPALVLVPGSPYLTPQVIGGANNRVNMRFDLTAIVNAADNQAALANLENLMLATFTALPSGCTVGAWSQPTVTQVGNSDMLISQVSIELATTTE</sequence>
<evidence type="ECO:0008006" key="2">
    <source>
        <dbReference type="Google" id="ProtNLM"/>
    </source>
</evidence>
<reference evidence="1" key="1">
    <citation type="submission" date="2020-04" db="EMBL/GenBank/DDBJ databases">
        <authorList>
            <person name="Chiriac C."/>
            <person name="Salcher M."/>
            <person name="Ghai R."/>
            <person name="Kavagutti S V."/>
        </authorList>
    </citation>
    <scope>NUCLEOTIDE SEQUENCE</scope>
</reference>
<gene>
    <name evidence="1" type="ORF">UFOVP482_22</name>
</gene>
<proteinExistence type="predicted"/>
<protein>
    <recommendedName>
        <fullName evidence="2">Tail completion protein</fullName>
    </recommendedName>
</protein>
<name>A0A6J5MIY3_9CAUD</name>
<organism evidence="1">
    <name type="scientific">uncultured Caudovirales phage</name>
    <dbReference type="NCBI Taxonomy" id="2100421"/>
    <lineage>
        <taxon>Viruses</taxon>
        <taxon>Duplodnaviria</taxon>
        <taxon>Heunggongvirae</taxon>
        <taxon>Uroviricota</taxon>
        <taxon>Caudoviricetes</taxon>
        <taxon>Peduoviridae</taxon>
        <taxon>Maltschvirus</taxon>
        <taxon>Maltschvirus maltsch</taxon>
    </lineage>
</organism>